<dbReference type="InParanoid" id="E3IVJ6"/>
<dbReference type="PANTHER" id="PTHR35526">
    <property type="entry name" value="ANTI-SIGMA-F FACTOR RSBW-RELATED"/>
    <property type="match status" value="1"/>
</dbReference>
<evidence type="ECO:0000259" key="2">
    <source>
        <dbReference type="Pfam" id="PF13581"/>
    </source>
</evidence>
<dbReference type="HOGENOM" id="CLU_090336_4_4_11"/>
<keyword evidence="3" id="KW-0067">ATP-binding</keyword>
<dbReference type="Gene3D" id="3.30.565.10">
    <property type="entry name" value="Histidine kinase-like ATPase, C-terminal domain"/>
    <property type="match status" value="1"/>
</dbReference>
<dbReference type="GO" id="GO:0004674">
    <property type="term" value="F:protein serine/threonine kinase activity"/>
    <property type="evidence" value="ECO:0007669"/>
    <property type="project" value="UniProtKB-KW"/>
</dbReference>
<dbReference type="Proteomes" id="UP000002484">
    <property type="component" value="Chromosome"/>
</dbReference>
<gene>
    <name evidence="3" type="ordered locus">FraEuI1c_4509</name>
</gene>
<keyword evidence="1" id="KW-0723">Serine/threonine-protein kinase</keyword>
<accession>E3IVJ6</accession>
<keyword evidence="1" id="KW-0808">Transferase</keyword>
<dbReference type="InterPro" id="IPR036890">
    <property type="entry name" value="HATPase_C_sf"/>
</dbReference>
<dbReference type="CDD" id="cd16936">
    <property type="entry name" value="HATPase_RsbW-like"/>
    <property type="match status" value="1"/>
</dbReference>
<reference evidence="3 4" key="1">
    <citation type="submission" date="2010-10" db="EMBL/GenBank/DDBJ databases">
        <title>Complete sequence of Frankia sp. EuI1c.</title>
        <authorList>
            <consortium name="US DOE Joint Genome Institute"/>
            <person name="Lucas S."/>
            <person name="Copeland A."/>
            <person name="Lapidus A."/>
            <person name="Cheng J.-F."/>
            <person name="Bruce D."/>
            <person name="Goodwin L."/>
            <person name="Pitluck S."/>
            <person name="Chertkov O."/>
            <person name="Detter J.C."/>
            <person name="Han C."/>
            <person name="Tapia R."/>
            <person name="Land M."/>
            <person name="Hauser L."/>
            <person name="Jeffries C."/>
            <person name="Kyrpides N."/>
            <person name="Ivanova N."/>
            <person name="Mikhailova N."/>
            <person name="Beauchemin N."/>
            <person name="Sen A."/>
            <person name="Sur S.A."/>
            <person name="Gtari M."/>
            <person name="Wall L."/>
            <person name="Tisa L."/>
            <person name="Woyke T."/>
        </authorList>
    </citation>
    <scope>NUCLEOTIDE SEQUENCE [LARGE SCALE GENOMIC DNA]</scope>
    <source>
        <strain evidence="4">DSM 45817 / CECT 9037 / EuI1c</strain>
    </source>
</reference>
<dbReference type="GO" id="GO:0005524">
    <property type="term" value="F:ATP binding"/>
    <property type="evidence" value="ECO:0007669"/>
    <property type="project" value="UniProtKB-KW"/>
</dbReference>
<sequence>MRNRTEEFLIAQDPAIVRDTRHAVRRLCQDVDLAADTCETAVLLASETVTNAIVHGAPPARLVIQVSPEGIRVEVSDGTTLPPVVVAARPDATSGRGIGLIDILATRWGVQPHASGKTVWFEIAPVPQPTS</sequence>
<keyword evidence="4" id="KW-1185">Reference proteome</keyword>
<evidence type="ECO:0000256" key="1">
    <source>
        <dbReference type="ARBA" id="ARBA00022527"/>
    </source>
</evidence>
<proteinExistence type="predicted"/>
<feature type="domain" description="Histidine kinase/HSP90-like ATPase" evidence="2">
    <location>
        <begin position="11"/>
        <end position="121"/>
    </location>
</feature>
<evidence type="ECO:0000313" key="3">
    <source>
        <dbReference type="EMBL" id="ADP82502.1"/>
    </source>
</evidence>
<dbReference type="InterPro" id="IPR050267">
    <property type="entry name" value="Anti-sigma-factor_SerPK"/>
</dbReference>
<protein>
    <submittedName>
        <fullName evidence="3">ATP-binding region ATPase domain protein</fullName>
    </submittedName>
</protein>
<dbReference type="KEGG" id="fri:FraEuI1c_4509"/>
<evidence type="ECO:0000313" key="4">
    <source>
        <dbReference type="Proteomes" id="UP000002484"/>
    </source>
</evidence>
<dbReference type="STRING" id="298654.FraEuI1c_4509"/>
<name>E3IVJ6_PSEI1</name>
<dbReference type="eggNOG" id="COG2172">
    <property type="taxonomic scope" value="Bacteria"/>
</dbReference>
<dbReference type="AlphaFoldDB" id="E3IVJ6"/>
<keyword evidence="3" id="KW-0547">Nucleotide-binding</keyword>
<dbReference type="EMBL" id="CP002299">
    <property type="protein sequence ID" value="ADP82502.1"/>
    <property type="molecule type" value="Genomic_DNA"/>
</dbReference>
<organism evidence="3 4">
    <name type="scientific">Pseudofrankia inefficax (strain DSM 45817 / CECT 9037 / DDB 130130 / EuI1c)</name>
    <name type="common">Frankia inefficax</name>
    <dbReference type="NCBI Taxonomy" id="298654"/>
    <lineage>
        <taxon>Bacteria</taxon>
        <taxon>Bacillati</taxon>
        <taxon>Actinomycetota</taxon>
        <taxon>Actinomycetes</taxon>
        <taxon>Frankiales</taxon>
        <taxon>Frankiaceae</taxon>
        <taxon>Pseudofrankia</taxon>
    </lineage>
</organism>
<keyword evidence="1" id="KW-0418">Kinase</keyword>
<dbReference type="PANTHER" id="PTHR35526:SF3">
    <property type="entry name" value="ANTI-SIGMA-F FACTOR RSBW"/>
    <property type="match status" value="1"/>
</dbReference>
<dbReference type="Pfam" id="PF13581">
    <property type="entry name" value="HATPase_c_2"/>
    <property type="match status" value="1"/>
</dbReference>
<dbReference type="RefSeq" id="WP_013425620.1">
    <property type="nucleotide sequence ID" value="NC_014666.1"/>
</dbReference>
<dbReference type="InterPro" id="IPR003594">
    <property type="entry name" value="HATPase_dom"/>
</dbReference>